<dbReference type="Gene3D" id="3.30.710.10">
    <property type="entry name" value="Potassium Channel Kv1.1, Chain A"/>
    <property type="match status" value="1"/>
</dbReference>
<dbReference type="OrthoDB" id="6359816at2759"/>
<accession>A0A8E2B4R9</accession>
<evidence type="ECO:0000313" key="1">
    <source>
        <dbReference type="EMBL" id="OCH92497.1"/>
    </source>
</evidence>
<name>A0A8E2B4R9_9APHY</name>
<reference evidence="1 2" key="1">
    <citation type="submission" date="2016-07" db="EMBL/GenBank/DDBJ databases">
        <title>Draft genome of the white-rot fungus Obba rivulosa 3A-2.</title>
        <authorList>
            <consortium name="DOE Joint Genome Institute"/>
            <person name="Miettinen O."/>
            <person name="Riley R."/>
            <person name="Acob R."/>
            <person name="Barry K."/>
            <person name="Cullen D."/>
            <person name="De Vries R."/>
            <person name="Hainaut M."/>
            <person name="Hatakka A."/>
            <person name="Henrissat B."/>
            <person name="Hilden K."/>
            <person name="Kuo R."/>
            <person name="Labutti K."/>
            <person name="Lipzen A."/>
            <person name="Makela M.R."/>
            <person name="Sandor L."/>
            <person name="Spatafora J.W."/>
            <person name="Grigoriev I.V."/>
            <person name="Hibbett D.S."/>
        </authorList>
    </citation>
    <scope>NUCLEOTIDE SEQUENCE [LARGE SCALE GENOMIC DNA]</scope>
    <source>
        <strain evidence="1 2">3A-2</strain>
    </source>
</reference>
<proteinExistence type="predicted"/>
<evidence type="ECO:0000313" key="2">
    <source>
        <dbReference type="Proteomes" id="UP000250043"/>
    </source>
</evidence>
<gene>
    <name evidence="1" type="ORF">OBBRIDRAFT_751320</name>
</gene>
<dbReference type="InterPro" id="IPR011333">
    <property type="entry name" value="SKP1/BTB/POZ_sf"/>
</dbReference>
<dbReference type="Proteomes" id="UP000250043">
    <property type="component" value="Unassembled WGS sequence"/>
</dbReference>
<sequence length="372" mass="41423">MASSATFRDGLTPSQQLLKRTLYSQCPTDIKFWVFSRRTVSQDDVIRVDRPLHVFASSAIVKEVSTLNRLLEGGFKESCSRVKLDSDFPERAKPYTEEYDYDSDSDLEDDFGDEDEPPAINNDYITPASLNGQGREIAPEIDTYGSSWRQSSADGIDGSFALPPRGARNEAGSGNIAHLGAVQGSQNYCYQVIIKDASVHTWRALLFYLYTGEVKCLPLSSQPGDARDEAFKLSLSTPNCAPPCSAKSLYRLADKYDLPYLKMKALVALKDKLTTQNIITEVFSRFTSRYDEVRQMECTFLRKHYDSHDVQVALKGVFDKMSSGQLPYASDILKLILDAKFSAAQSPLPKVAPVYSPYGDGGVPLLSPEYYL</sequence>
<dbReference type="PANTHER" id="PTHR24413">
    <property type="entry name" value="SPECKLE-TYPE POZ PROTEIN"/>
    <property type="match status" value="1"/>
</dbReference>
<organism evidence="1 2">
    <name type="scientific">Obba rivulosa</name>
    <dbReference type="NCBI Taxonomy" id="1052685"/>
    <lineage>
        <taxon>Eukaryota</taxon>
        <taxon>Fungi</taxon>
        <taxon>Dikarya</taxon>
        <taxon>Basidiomycota</taxon>
        <taxon>Agaricomycotina</taxon>
        <taxon>Agaricomycetes</taxon>
        <taxon>Polyporales</taxon>
        <taxon>Gelatoporiaceae</taxon>
        <taxon>Obba</taxon>
    </lineage>
</organism>
<dbReference type="AlphaFoldDB" id="A0A8E2B4R9"/>
<protein>
    <recommendedName>
        <fullName evidence="3">BTB domain-containing protein</fullName>
    </recommendedName>
</protein>
<dbReference type="EMBL" id="KV722368">
    <property type="protein sequence ID" value="OCH92497.1"/>
    <property type="molecule type" value="Genomic_DNA"/>
</dbReference>
<evidence type="ECO:0008006" key="3">
    <source>
        <dbReference type="Google" id="ProtNLM"/>
    </source>
</evidence>
<keyword evidence="2" id="KW-1185">Reference proteome</keyword>